<dbReference type="EMBL" id="AGZR01000004">
    <property type="protein sequence ID" value="EPD33571.1"/>
    <property type="molecule type" value="Genomic_DNA"/>
</dbReference>
<feature type="compositionally biased region" description="Basic and acidic residues" evidence="6">
    <location>
        <begin position="191"/>
        <end position="206"/>
    </location>
</feature>
<comment type="function">
    <text evidence="3 4">Participates actively in the response to hyperosmotic and heat shock by preventing the aggregation of stress-denatured proteins, in association with DnaK and GrpE. It is the nucleotide exchange factor for DnaK and may function as a thermosensor. Unfolded proteins bind initially to DnaJ; upon interaction with the DnaJ-bound protein, DnaK hydrolyzes its bound ATP, resulting in the formation of a stable complex. GrpE releases ADP from DnaK; ATP binding to DnaK triggers the release of the substrate protein, thus completing the reaction cycle. Several rounds of ATP-dependent interactions between DnaJ, DnaK and GrpE are required for fully efficient folding.</text>
</comment>
<protein>
    <recommendedName>
        <fullName evidence="3 4">Protein GrpE</fullName>
    </recommendedName>
    <alternativeName>
        <fullName evidence="3">HSP-70 cofactor</fullName>
    </alternativeName>
</protein>
<dbReference type="InterPro" id="IPR009012">
    <property type="entry name" value="GrpE_head"/>
</dbReference>
<dbReference type="GO" id="GO:0005737">
    <property type="term" value="C:cytoplasm"/>
    <property type="evidence" value="ECO:0007669"/>
    <property type="project" value="UniProtKB-SubCell"/>
</dbReference>
<proteinExistence type="inferred from homology"/>
<keyword evidence="3" id="KW-0963">Cytoplasm</keyword>
<evidence type="ECO:0000256" key="6">
    <source>
        <dbReference type="SAM" id="MobiDB-lite"/>
    </source>
</evidence>
<dbReference type="PROSITE" id="PS01071">
    <property type="entry name" value="GRPE"/>
    <property type="match status" value="1"/>
</dbReference>
<accession>S2W329</accession>
<dbReference type="STRING" id="883161.HMPREF9306_00325"/>
<feature type="region of interest" description="Disordered" evidence="6">
    <location>
        <begin position="175"/>
        <end position="206"/>
    </location>
</feature>
<keyword evidence="3 4" id="KW-0346">Stress response</keyword>
<dbReference type="RefSeq" id="WP_016455180.1">
    <property type="nucleotide sequence ID" value="NZ_KE150269.1"/>
</dbReference>
<evidence type="ECO:0000256" key="1">
    <source>
        <dbReference type="ARBA" id="ARBA00009054"/>
    </source>
</evidence>
<dbReference type="HAMAP" id="MF_01151">
    <property type="entry name" value="GrpE"/>
    <property type="match status" value="1"/>
</dbReference>
<keyword evidence="2 3" id="KW-0143">Chaperone</keyword>
<comment type="similarity">
    <text evidence="1 3 5">Belongs to the GrpE family.</text>
</comment>
<feature type="region of interest" description="Disordered" evidence="6">
    <location>
        <begin position="1"/>
        <end position="37"/>
    </location>
</feature>
<dbReference type="PANTHER" id="PTHR21237">
    <property type="entry name" value="GRPE PROTEIN"/>
    <property type="match status" value="1"/>
</dbReference>
<comment type="subunit">
    <text evidence="3">Homodimer.</text>
</comment>
<dbReference type="GO" id="GO:0000774">
    <property type="term" value="F:adenyl-nucleotide exchange factor activity"/>
    <property type="evidence" value="ECO:0007669"/>
    <property type="project" value="InterPro"/>
</dbReference>
<feature type="compositionally biased region" description="Acidic residues" evidence="6">
    <location>
        <begin position="179"/>
        <end position="190"/>
    </location>
</feature>
<comment type="caution">
    <text evidence="7">The sequence shown here is derived from an EMBL/GenBank/DDBJ whole genome shotgun (WGS) entry which is preliminary data.</text>
</comment>
<dbReference type="PRINTS" id="PR00773">
    <property type="entry name" value="GRPEPROTEIN"/>
</dbReference>
<evidence type="ECO:0000256" key="3">
    <source>
        <dbReference type="HAMAP-Rule" id="MF_01151"/>
    </source>
</evidence>
<dbReference type="SUPFAM" id="SSF51064">
    <property type="entry name" value="Head domain of nucleotide exchange factor GrpE"/>
    <property type="match status" value="1"/>
</dbReference>
<dbReference type="InterPro" id="IPR013805">
    <property type="entry name" value="GrpE_CC"/>
</dbReference>
<dbReference type="AlphaFoldDB" id="S2W329"/>
<evidence type="ECO:0000313" key="8">
    <source>
        <dbReference type="Proteomes" id="UP000014417"/>
    </source>
</evidence>
<evidence type="ECO:0000256" key="4">
    <source>
        <dbReference type="RuleBase" id="RU000639"/>
    </source>
</evidence>
<evidence type="ECO:0000313" key="7">
    <source>
        <dbReference type="EMBL" id="EPD33571.1"/>
    </source>
</evidence>
<dbReference type="OrthoDB" id="5191115at2"/>
<dbReference type="CDD" id="cd00446">
    <property type="entry name" value="GrpE"/>
    <property type="match status" value="1"/>
</dbReference>
<dbReference type="SUPFAM" id="SSF58014">
    <property type="entry name" value="Coiled-coil domain of nucleotide exchange factor GrpE"/>
    <property type="match status" value="1"/>
</dbReference>
<gene>
    <name evidence="3" type="primary">grpE</name>
    <name evidence="7" type="ORF">HMPREF9306_00325</name>
</gene>
<dbReference type="GO" id="GO:0006457">
    <property type="term" value="P:protein folding"/>
    <property type="evidence" value="ECO:0007669"/>
    <property type="project" value="InterPro"/>
</dbReference>
<dbReference type="Pfam" id="PF01025">
    <property type="entry name" value="GrpE"/>
    <property type="match status" value="1"/>
</dbReference>
<dbReference type="InterPro" id="IPR000740">
    <property type="entry name" value="GrpE"/>
</dbReference>
<dbReference type="Gene3D" id="2.30.22.10">
    <property type="entry name" value="Head domain of nucleotide exchange factor GrpE"/>
    <property type="match status" value="1"/>
</dbReference>
<reference evidence="7 8" key="1">
    <citation type="submission" date="2013-04" db="EMBL/GenBank/DDBJ databases">
        <title>The Genome Sequence of Propionimicrobium lymphophilum ACS-093-V-SCH5.</title>
        <authorList>
            <consortium name="The Broad Institute Genomics Platform"/>
            <person name="Earl A."/>
            <person name="Ward D."/>
            <person name="Feldgarden M."/>
            <person name="Gevers D."/>
            <person name="Saerens B."/>
            <person name="Vaneechoutte M."/>
            <person name="Walker B."/>
            <person name="Young S."/>
            <person name="Zeng Q."/>
            <person name="Gargeya S."/>
            <person name="Fitzgerald M."/>
            <person name="Haas B."/>
            <person name="Abouelleil A."/>
            <person name="Allen A.W."/>
            <person name="Alvarado L."/>
            <person name="Arachchi H.M."/>
            <person name="Berlin A.M."/>
            <person name="Chapman S.B."/>
            <person name="Gainer-Dewar J."/>
            <person name="Goldberg J."/>
            <person name="Griggs A."/>
            <person name="Gujja S."/>
            <person name="Hansen M."/>
            <person name="Howarth C."/>
            <person name="Imamovic A."/>
            <person name="Ireland A."/>
            <person name="Larimer J."/>
            <person name="McCowan C."/>
            <person name="Murphy C."/>
            <person name="Pearson M."/>
            <person name="Poon T.W."/>
            <person name="Priest M."/>
            <person name="Roberts A."/>
            <person name="Saif S."/>
            <person name="Shea T."/>
            <person name="Sisk P."/>
            <person name="Sykes S."/>
            <person name="Wortman J."/>
            <person name="Nusbaum C."/>
            <person name="Birren B."/>
        </authorList>
    </citation>
    <scope>NUCLEOTIDE SEQUENCE [LARGE SCALE GENOMIC DNA]</scope>
    <source>
        <strain evidence="7 8">ACS-093-V-SCH5</strain>
    </source>
</reference>
<evidence type="ECO:0000256" key="5">
    <source>
        <dbReference type="RuleBase" id="RU004478"/>
    </source>
</evidence>
<dbReference type="PANTHER" id="PTHR21237:SF23">
    <property type="entry name" value="GRPE PROTEIN HOMOLOG, MITOCHONDRIAL"/>
    <property type="match status" value="1"/>
</dbReference>
<comment type="subcellular location">
    <subcellularLocation>
        <location evidence="3">Cytoplasm</location>
    </subcellularLocation>
</comment>
<evidence type="ECO:0000256" key="2">
    <source>
        <dbReference type="ARBA" id="ARBA00023186"/>
    </source>
</evidence>
<dbReference type="PATRIC" id="fig|883161.3.peg.327"/>
<dbReference type="HOGENOM" id="CLU_057217_4_2_11"/>
<dbReference type="Proteomes" id="UP000014417">
    <property type="component" value="Unassembled WGS sequence"/>
</dbReference>
<dbReference type="GO" id="GO:0051082">
    <property type="term" value="F:unfolded protein binding"/>
    <property type="evidence" value="ECO:0007669"/>
    <property type="project" value="TreeGrafter"/>
</dbReference>
<organism evidence="7 8">
    <name type="scientific">Propionimicrobium lymphophilum ACS-093-V-SCH5</name>
    <dbReference type="NCBI Taxonomy" id="883161"/>
    <lineage>
        <taxon>Bacteria</taxon>
        <taxon>Bacillati</taxon>
        <taxon>Actinomycetota</taxon>
        <taxon>Actinomycetes</taxon>
        <taxon>Propionibacteriales</taxon>
        <taxon>Propionibacteriaceae</taxon>
        <taxon>Propionimicrobium</taxon>
    </lineage>
</organism>
<dbReference type="Gene3D" id="3.90.20.20">
    <property type="match status" value="1"/>
</dbReference>
<dbReference type="GO" id="GO:0042803">
    <property type="term" value="F:protein homodimerization activity"/>
    <property type="evidence" value="ECO:0007669"/>
    <property type="project" value="InterPro"/>
</dbReference>
<keyword evidence="8" id="KW-1185">Reference proteome</keyword>
<sequence>MSEVDEKVAEQAPDPEAQAGEAAQQASPDADESVDEVAELKKQLAERTEDLQRLQAEYVNYKKRVDRDRPLARQSGIDAVLRDLMPAFDSIVAAQNMGHLSDGFKLTADEFIKVARQYGMVKVGEVGEEFNPLIHEALMQQPVAGTGEPTIHEVMQVGYQINGQTVRPARVVVAMPTGEAEEDKAEESQAEEPKAEADKQEGTEGN</sequence>
<name>S2W329_9ACTN</name>
<dbReference type="GO" id="GO:0051087">
    <property type="term" value="F:protein-folding chaperone binding"/>
    <property type="evidence" value="ECO:0007669"/>
    <property type="project" value="InterPro"/>
</dbReference>
<feature type="compositionally biased region" description="Low complexity" evidence="6">
    <location>
        <begin position="10"/>
        <end position="28"/>
    </location>
</feature>